<gene>
    <name evidence="3" type="ORF">NliqN6_5962</name>
</gene>
<evidence type="ECO:0000313" key="4">
    <source>
        <dbReference type="Proteomes" id="UP000620104"/>
    </source>
</evidence>
<comment type="caution">
    <text evidence="3">The sequence shown here is derived from an EMBL/GenBank/DDBJ whole genome shotgun (WGS) entry which is preliminary data.</text>
</comment>
<feature type="domain" description="Non-reducing end beta-L-arabinofuranosidase-like GH127 C-terminal" evidence="2">
    <location>
        <begin position="568"/>
        <end position="684"/>
    </location>
</feature>
<proteinExistence type="predicted"/>
<evidence type="ECO:0000259" key="2">
    <source>
        <dbReference type="Pfam" id="PF20737"/>
    </source>
</evidence>
<dbReference type="EMBL" id="BLZA01000048">
    <property type="protein sequence ID" value="GHJ89560.1"/>
    <property type="molecule type" value="Genomic_DNA"/>
</dbReference>
<dbReference type="InterPro" id="IPR012878">
    <property type="entry name" value="Beta-AFase-like_GH127_cat"/>
</dbReference>
<dbReference type="InterPro" id="IPR008928">
    <property type="entry name" value="6-hairpin_glycosidase_sf"/>
</dbReference>
<dbReference type="OrthoDB" id="654211at2759"/>
<dbReference type="PANTHER" id="PTHR43465">
    <property type="entry name" value="DUF1680 DOMAIN PROTEIN (AFU_ORTHOLOGUE AFUA_1G08910)"/>
    <property type="match status" value="1"/>
</dbReference>
<evidence type="ECO:0008006" key="5">
    <source>
        <dbReference type="Google" id="ProtNLM"/>
    </source>
</evidence>
<reference evidence="3" key="1">
    <citation type="submission" date="2020-07" db="EMBL/GenBank/DDBJ databases">
        <title>Draft Genome Sequence of a Deep-Sea Yeast, Naganishia (Cryptococcus) liquefaciens strain N6.</title>
        <authorList>
            <person name="Han Y.W."/>
            <person name="Kajitani R."/>
            <person name="Morimoto H."/>
            <person name="Parhat M."/>
            <person name="Tsubouchi H."/>
            <person name="Bakenova O."/>
            <person name="Ogata M."/>
            <person name="Argunhan B."/>
            <person name="Aoki R."/>
            <person name="Kajiwara S."/>
            <person name="Itoh T."/>
            <person name="Iwasaki H."/>
        </authorList>
    </citation>
    <scope>NUCLEOTIDE SEQUENCE</scope>
    <source>
        <strain evidence="3">N6</strain>
    </source>
</reference>
<dbReference type="Proteomes" id="UP000620104">
    <property type="component" value="Unassembled WGS sequence"/>
</dbReference>
<dbReference type="SUPFAM" id="SSF48208">
    <property type="entry name" value="Six-hairpin glycosidases"/>
    <property type="match status" value="1"/>
</dbReference>
<accession>A0A8H3YH43</accession>
<evidence type="ECO:0000259" key="1">
    <source>
        <dbReference type="Pfam" id="PF07944"/>
    </source>
</evidence>
<protein>
    <recommendedName>
        <fullName evidence="5">Glycoside hydrolase family 127 protein</fullName>
    </recommendedName>
</protein>
<organism evidence="3 4">
    <name type="scientific">Naganishia liquefaciens</name>
    <dbReference type="NCBI Taxonomy" id="104408"/>
    <lineage>
        <taxon>Eukaryota</taxon>
        <taxon>Fungi</taxon>
        <taxon>Dikarya</taxon>
        <taxon>Basidiomycota</taxon>
        <taxon>Agaricomycotina</taxon>
        <taxon>Tremellomycetes</taxon>
        <taxon>Filobasidiales</taxon>
        <taxon>Filobasidiaceae</taxon>
        <taxon>Naganishia</taxon>
    </lineage>
</organism>
<dbReference type="InterPro" id="IPR049049">
    <property type="entry name" value="Beta-AFase-like_GH127_C"/>
</dbReference>
<dbReference type="Pfam" id="PF07944">
    <property type="entry name" value="Beta-AFase-like_GH127_cat"/>
    <property type="match status" value="1"/>
</dbReference>
<keyword evidence="4" id="KW-1185">Reference proteome</keyword>
<dbReference type="InterPro" id="IPR049174">
    <property type="entry name" value="Beta-AFase-like"/>
</dbReference>
<dbReference type="GO" id="GO:0005975">
    <property type="term" value="P:carbohydrate metabolic process"/>
    <property type="evidence" value="ECO:0007669"/>
    <property type="project" value="InterPro"/>
</dbReference>
<dbReference type="PANTHER" id="PTHR43465:SF2">
    <property type="entry name" value="DUF1680 DOMAIN PROTEIN (AFU_ORTHOLOGUE AFUA_1G08910)"/>
    <property type="match status" value="1"/>
</dbReference>
<name>A0A8H3YH43_9TREE</name>
<sequence>MARVRPHPQRTHIETTIAPDSFWGKLRQLYANEVLRTQLEQMRRQGSYEAFDLKWREVYGVRKLEGARTRVSARLMEFLRRCFGNRMSGNGKSSNRSCISLRAHADTSTRRNRIEAASYFLSDDTASIPHRKEYETAIDHLVDLMESAQQPDGYLNIYFTVVDPAGRFKNFRDMHEMYNAGHLLEGALAHHQYTGSRRFLDIMIKYIDCLMKHIGPNPGQMHAYPGHPELELAVVRLYAVTRDPRHKDFAEWLVGARGVKREDQEGDHYFVYEAKVRDDPWVYHTMDSLEDQSYNQSHLPLHEQQTILGHSVRALYLTTAAADLGGAYLDDAKRLFADAVDNKMYVTGGLGSEPRFEGFSPIPHHLPQSTGEGGCYAETCASIAAMMTGERILSHSVDGKVRDTVERCLLNAVLGGGSLDGRAFSYANKLATWGDETAIRQDWFEVCCCPPNLSRTLGMLGGYTWRVDVDEAEKTIHLDVYLFISATRTIDLPGGTARVCMRSEMPWTGVTEWQLEAPQGWQWKVQVPVPEYAEDVKISAESSPPDNGYASILSPSTSTFNMTFSMPVRLLSPHPDTRQDTLTVTRGPIVYVAEGIDNAPLDTKYPHFEHVGVVEGARFDDHEVEIAGIRMVGLKMRTGGLYALEASNRGAYRVVSEGEPARRWKPLDGTLTLVPWFARANRGGSGRVRTSFARADRAAASVNGLGE</sequence>
<feature type="domain" description="Non-reducing end beta-L-arabinofuranosidase-like GH127 catalytic" evidence="1">
    <location>
        <begin position="20"/>
        <end position="457"/>
    </location>
</feature>
<evidence type="ECO:0000313" key="3">
    <source>
        <dbReference type="EMBL" id="GHJ89560.1"/>
    </source>
</evidence>
<dbReference type="AlphaFoldDB" id="A0A8H3YH43"/>
<dbReference type="Pfam" id="PF20737">
    <property type="entry name" value="Glyco_hydro127C"/>
    <property type="match status" value="1"/>
</dbReference>